<keyword evidence="2" id="KW-0560">Oxidoreductase</keyword>
<evidence type="ECO:0000313" key="5">
    <source>
        <dbReference type="Proteomes" id="UP000707451"/>
    </source>
</evidence>
<reference evidence="4" key="1">
    <citation type="submission" date="2021-06" db="EMBL/GenBank/DDBJ databases">
        <title>Genome Sequence of Mortierella hyaline Strain SCG-10, a Cold-Adapted, Nitrate-Reducing Fungus Isolated from Soil in Minnesota, USA.</title>
        <authorList>
            <person name="Aldossari N."/>
        </authorList>
    </citation>
    <scope>NUCLEOTIDE SEQUENCE</scope>
    <source>
        <strain evidence="4">SCG-10</strain>
    </source>
</reference>
<evidence type="ECO:0008006" key="6">
    <source>
        <dbReference type="Google" id="ProtNLM"/>
    </source>
</evidence>
<evidence type="ECO:0000256" key="1">
    <source>
        <dbReference type="ARBA" id="ARBA00007992"/>
    </source>
</evidence>
<name>A0A9P7XUI0_9FUNG</name>
<evidence type="ECO:0000256" key="2">
    <source>
        <dbReference type="ARBA" id="ARBA00023002"/>
    </source>
</evidence>
<organism evidence="4 5">
    <name type="scientific">Linnemannia hyalina</name>
    <dbReference type="NCBI Taxonomy" id="64524"/>
    <lineage>
        <taxon>Eukaryota</taxon>
        <taxon>Fungi</taxon>
        <taxon>Fungi incertae sedis</taxon>
        <taxon>Mucoromycota</taxon>
        <taxon>Mortierellomycotina</taxon>
        <taxon>Mortierellomycetes</taxon>
        <taxon>Mortierellales</taxon>
        <taxon>Mortierellaceae</taxon>
        <taxon>Linnemannia</taxon>
    </lineage>
</organism>
<accession>A0A9P7XUI0</accession>
<keyword evidence="5" id="KW-1185">Reference proteome</keyword>
<dbReference type="OrthoDB" id="655030at2759"/>
<dbReference type="InterPro" id="IPR050493">
    <property type="entry name" value="FAD-dep_Monooxygenase_BioMet"/>
</dbReference>
<protein>
    <recommendedName>
        <fullName evidence="6">FAD-binding domain-containing protein</fullName>
    </recommendedName>
</protein>
<dbReference type="Proteomes" id="UP000707451">
    <property type="component" value="Unassembled WGS sequence"/>
</dbReference>
<dbReference type="AlphaFoldDB" id="A0A9P7XUI0"/>
<dbReference type="Gene3D" id="3.50.50.60">
    <property type="entry name" value="FAD/NAD(P)-binding domain"/>
    <property type="match status" value="1"/>
</dbReference>
<sequence length="116" mass="12195">MTATDLKIIIAGCGIGGLSAAIALELAGIDYTILEESPALDSDLKPGASATNVPTKTTHVGGAIQVAPTAIHFLSQLGIYDEMKEISKPVSGLSMNEHDMNYVGLLNGYPKEYMEN</sequence>
<comment type="similarity">
    <text evidence="1">Belongs to the paxM FAD-dependent monooxygenase family.</text>
</comment>
<gene>
    <name evidence="4" type="ORF">KI688_012169</name>
</gene>
<dbReference type="EMBL" id="JAHRHY010000008">
    <property type="protein sequence ID" value="KAG9067386.1"/>
    <property type="molecule type" value="Genomic_DNA"/>
</dbReference>
<evidence type="ECO:0000256" key="3">
    <source>
        <dbReference type="ARBA" id="ARBA00023033"/>
    </source>
</evidence>
<dbReference type="SUPFAM" id="SSF51905">
    <property type="entry name" value="FAD/NAD(P)-binding domain"/>
    <property type="match status" value="1"/>
</dbReference>
<proteinExistence type="inferred from homology"/>
<comment type="caution">
    <text evidence="4">The sequence shown here is derived from an EMBL/GenBank/DDBJ whole genome shotgun (WGS) entry which is preliminary data.</text>
</comment>
<dbReference type="PANTHER" id="PTHR13789">
    <property type="entry name" value="MONOOXYGENASE"/>
    <property type="match status" value="1"/>
</dbReference>
<dbReference type="GO" id="GO:0004497">
    <property type="term" value="F:monooxygenase activity"/>
    <property type="evidence" value="ECO:0007669"/>
    <property type="project" value="UniProtKB-KW"/>
</dbReference>
<evidence type="ECO:0000313" key="4">
    <source>
        <dbReference type="EMBL" id="KAG9067386.1"/>
    </source>
</evidence>
<dbReference type="PANTHER" id="PTHR13789:SF309">
    <property type="entry name" value="PUTATIVE (AFU_ORTHOLOGUE AFUA_6G14510)-RELATED"/>
    <property type="match status" value="1"/>
</dbReference>
<keyword evidence="3" id="KW-0503">Monooxygenase</keyword>
<dbReference type="InterPro" id="IPR036188">
    <property type="entry name" value="FAD/NAD-bd_sf"/>
</dbReference>